<evidence type="ECO:0000256" key="14">
    <source>
        <dbReference type="ARBA" id="ARBA00049244"/>
    </source>
</evidence>
<evidence type="ECO:0000256" key="16">
    <source>
        <dbReference type="PIRSR" id="PIRSR606309-2"/>
    </source>
</evidence>
<evidence type="ECO:0000256" key="13">
    <source>
        <dbReference type="ARBA" id="ARBA00023211"/>
    </source>
</evidence>
<dbReference type="EMBL" id="CP000733">
    <property type="protein sequence ID" value="ABS77173.2"/>
    <property type="molecule type" value="Genomic_DNA"/>
</dbReference>
<dbReference type="InterPro" id="IPR036397">
    <property type="entry name" value="RNaseH_sf"/>
</dbReference>
<dbReference type="InterPro" id="IPR012337">
    <property type="entry name" value="RNaseH-like_sf"/>
</dbReference>
<organism evidence="20 21">
    <name type="scientific">Coxiella burnetii (strain Dugway 5J108-111)</name>
    <dbReference type="NCBI Taxonomy" id="434922"/>
    <lineage>
        <taxon>Bacteria</taxon>
        <taxon>Pseudomonadati</taxon>
        <taxon>Pseudomonadota</taxon>
        <taxon>Gammaproteobacteria</taxon>
        <taxon>Legionellales</taxon>
        <taxon>Coxiellaceae</taxon>
        <taxon>Coxiella</taxon>
    </lineage>
</organism>
<dbReference type="Pfam" id="PF00929">
    <property type="entry name" value="RNase_T"/>
    <property type="match status" value="1"/>
</dbReference>
<dbReference type="SUPFAM" id="SSF53098">
    <property type="entry name" value="Ribonuclease H-like"/>
    <property type="match status" value="1"/>
</dbReference>
<evidence type="ECO:0000256" key="3">
    <source>
        <dbReference type="ARBA" id="ARBA00020352"/>
    </source>
</evidence>
<keyword evidence="13 17" id="KW-0464">Manganese</keyword>
<feature type="binding site" evidence="17">
    <location>
        <position position="162"/>
    </location>
    <ligand>
        <name>a divalent metal cation</name>
        <dbReference type="ChEBI" id="CHEBI:60240"/>
        <label>1</label>
        <note>catalytic</note>
    </ligand>
</feature>
<evidence type="ECO:0000259" key="19">
    <source>
        <dbReference type="SMART" id="SM00479"/>
    </source>
</evidence>
<feature type="binding site" evidence="17">
    <location>
        <position position="11"/>
    </location>
    <ligand>
        <name>a divalent metal cation</name>
        <dbReference type="ChEBI" id="CHEBI:60240"/>
        <label>1</label>
        <note>catalytic</note>
    </ligand>
</feature>
<dbReference type="KEGG" id="cbd:CBUD_1761"/>
<evidence type="ECO:0000313" key="20">
    <source>
        <dbReference type="EMBL" id="ABS77173.2"/>
    </source>
</evidence>
<protein>
    <recommendedName>
        <fullName evidence="3 18">DNA polymerase III subunit epsilon</fullName>
        <ecNumber evidence="2 18">2.7.7.7</ecNumber>
    </recommendedName>
</protein>
<evidence type="ECO:0000256" key="17">
    <source>
        <dbReference type="PIRSR" id="PIRSR606309-3"/>
    </source>
</evidence>
<dbReference type="SMART" id="SM00479">
    <property type="entry name" value="EXOIII"/>
    <property type="match status" value="1"/>
</dbReference>
<feature type="domain" description="Exonuclease" evidence="19">
    <location>
        <begin position="6"/>
        <end position="179"/>
    </location>
</feature>
<feature type="binding site" evidence="16">
    <location>
        <position position="61"/>
    </location>
    <ligand>
        <name>substrate</name>
    </ligand>
</feature>
<feature type="binding site" evidence="17">
    <location>
        <position position="13"/>
    </location>
    <ligand>
        <name>a divalent metal cation</name>
        <dbReference type="ChEBI" id="CHEBI:60240"/>
        <label>1</label>
        <note>catalytic</note>
    </ligand>
</feature>
<keyword evidence="7 18" id="KW-0540">Nuclease</keyword>
<dbReference type="FunFam" id="3.30.420.10:FF:000012">
    <property type="entry name" value="DNA polymerase III subunit epsilon"/>
    <property type="match status" value="1"/>
</dbReference>
<comment type="cofactor">
    <cofactor evidence="17">
        <name>Mg(2+)</name>
        <dbReference type="ChEBI" id="CHEBI:18420"/>
    </cofactor>
    <cofactor evidence="17">
        <name>Mn(2+)</name>
        <dbReference type="ChEBI" id="CHEBI:29035"/>
    </cofactor>
    <text evidence="17">Binds 2 divalent metal cations. Magnesium or manganese.</text>
</comment>
<evidence type="ECO:0000256" key="12">
    <source>
        <dbReference type="ARBA" id="ARBA00022932"/>
    </source>
</evidence>
<keyword evidence="8 17" id="KW-0479">Metal-binding</keyword>
<keyword evidence="10 18" id="KW-0269">Exonuclease</keyword>
<keyword evidence="12 18" id="KW-0239">DNA-directed DNA polymerase</keyword>
<sequence>MGNLMRQIVLDTETTGLVPEEGHRIIEIGALEMVNRRLTGNHLHFYINPERSIERDAIEIHGITDSFLIDKPLFKDIATELISFLKGAELIIHNAPFDVGFLNHELKLTGQSFKTLTHYCQVLDTLTIARQKHPGQHNNLDALCRRYHVDNSNRDYHGALLDAELLAQVYLLMTGGQTVLFEQQGFAVASRSVSVRPLGTDRDSLSVIRANAAETEAHRAFLQLLTENGLCLWNDQ</sequence>
<evidence type="ECO:0000256" key="11">
    <source>
        <dbReference type="ARBA" id="ARBA00022842"/>
    </source>
</evidence>
<dbReference type="AlphaFoldDB" id="A9KGP9"/>
<dbReference type="Proteomes" id="UP000008555">
    <property type="component" value="Chromosome"/>
</dbReference>
<dbReference type="GO" id="GO:0045004">
    <property type="term" value="P:DNA replication proofreading"/>
    <property type="evidence" value="ECO:0007669"/>
    <property type="project" value="TreeGrafter"/>
</dbReference>
<dbReference type="InterPro" id="IPR006309">
    <property type="entry name" value="DnaQ_proteo"/>
</dbReference>
<dbReference type="Gene3D" id="3.30.420.10">
    <property type="entry name" value="Ribonuclease H-like superfamily/Ribonuclease H"/>
    <property type="match status" value="1"/>
</dbReference>
<reference evidence="20 21" key="1">
    <citation type="journal article" date="2009" name="Infect. Immun.">
        <title>Comparative genomics reveal extensive transposon-mediated genomic plasticity and diversity among potential effector proteins within the genus Coxiella.</title>
        <authorList>
            <person name="Beare P.A."/>
            <person name="Unsworth N."/>
            <person name="Andoh M."/>
            <person name="Voth D.E."/>
            <person name="Omsland A."/>
            <person name="Gilk S.D."/>
            <person name="Williams K.P."/>
            <person name="Sobral B.W."/>
            <person name="Kupko J.J.III."/>
            <person name="Porcella S.F."/>
            <person name="Samuel J.E."/>
            <person name="Heinzen R.A."/>
        </authorList>
    </citation>
    <scope>NUCLEOTIDE SEQUENCE [LARGE SCALE GENOMIC DNA]</scope>
    <source>
        <strain evidence="20 21">Dugway 5J108-111</strain>
    </source>
</reference>
<dbReference type="InterPro" id="IPR006054">
    <property type="entry name" value="DnaQ"/>
</dbReference>
<dbReference type="CDD" id="cd06131">
    <property type="entry name" value="DNA_pol_III_epsilon_Ecoli_like"/>
    <property type="match status" value="1"/>
</dbReference>
<dbReference type="EC" id="2.7.7.7" evidence="2 18"/>
<feature type="binding site" evidence="16">
    <location>
        <position position="11"/>
    </location>
    <ligand>
        <name>substrate</name>
    </ligand>
</feature>
<evidence type="ECO:0000256" key="18">
    <source>
        <dbReference type="RuleBase" id="RU364087"/>
    </source>
</evidence>
<comment type="cofactor">
    <cofactor evidence="1 18">
        <name>Mn(2+)</name>
        <dbReference type="ChEBI" id="CHEBI:29035"/>
    </cofactor>
</comment>
<evidence type="ECO:0000256" key="15">
    <source>
        <dbReference type="PIRSR" id="PIRSR606309-1"/>
    </source>
</evidence>
<dbReference type="NCBIfam" id="NF004316">
    <property type="entry name" value="PRK05711.1"/>
    <property type="match status" value="1"/>
</dbReference>
<proteinExistence type="predicted"/>
<keyword evidence="4 18" id="KW-0808">Transferase</keyword>
<dbReference type="GO" id="GO:0003887">
    <property type="term" value="F:DNA-directed DNA polymerase activity"/>
    <property type="evidence" value="ECO:0007669"/>
    <property type="project" value="UniProtKB-KW"/>
</dbReference>
<dbReference type="NCBIfam" id="TIGR01406">
    <property type="entry name" value="dnaQ_proteo"/>
    <property type="match status" value="1"/>
</dbReference>
<evidence type="ECO:0000256" key="9">
    <source>
        <dbReference type="ARBA" id="ARBA00022801"/>
    </source>
</evidence>
<accession>A9KGP9</accession>
<name>A9KGP9_COXBN</name>
<feature type="active site" description="Proton acceptor" evidence="15">
    <location>
        <position position="157"/>
    </location>
</feature>
<evidence type="ECO:0000256" key="1">
    <source>
        <dbReference type="ARBA" id="ARBA00001936"/>
    </source>
</evidence>
<dbReference type="NCBIfam" id="TIGR00573">
    <property type="entry name" value="dnaq"/>
    <property type="match status" value="1"/>
</dbReference>
<evidence type="ECO:0000256" key="6">
    <source>
        <dbReference type="ARBA" id="ARBA00022705"/>
    </source>
</evidence>
<evidence type="ECO:0000256" key="8">
    <source>
        <dbReference type="ARBA" id="ARBA00022723"/>
    </source>
</evidence>
<dbReference type="PANTHER" id="PTHR30231">
    <property type="entry name" value="DNA POLYMERASE III SUBUNIT EPSILON"/>
    <property type="match status" value="1"/>
</dbReference>
<keyword evidence="9 18" id="KW-0378">Hydrolase</keyword>
<evidence type="ECO:0000256" key="2">
    <source>
        <dbReference type="ARBA" id="ARBA00012417"/>
    </source>
</evidence>
<evidence type="ECO:0000256" key="5">
    <source>
        <dbReference type="ARBA" id="ARBA00022695"/>
    </source>
</evidence>
<dbReference type="RefSeq" id="WP_010957503.1">
    <property type="nucleotide sequence ID" value="NC_009727.1"/>
</dbReference>
<dbReference type="GO" id="GO:0008408">
    <property type="term" value="F:3'-5' exonuclease activity"/>
    <property type="evidence" value="ECO:0007669"/>
    <property type="project" value="TreeGrafter"/>
</dbReference>
<dbReference type="GO" id="GO:0003677">
    <property type="term" value="F:DNA binding"/>
    <property type="evidence" value="ECO:0007669"/>
    <property type="project" value="InterPro"/>
</dbReference>
<dbReference type="GO" id="GO:0046872">
    <property type="term" value="F:metal ion binding"/>
    <property type="evidence" value="ECO:0007669"/>
    <property type="project" value="UniProtKB-KW"/>
</dbReference>
<feature type="binding site" evidence="16">
    <location>
        <position position="13"/>
    </location>
    <ligand>
        <name>substrate</name>
    </ligand>
</feature>
<keyword evidence="5 18" id="KW-0548">Nucleotidyltransferase</keyword>
<evidence type="ECO:0000313" key="21">
    <source>
        <dbReference type="Proteomes" id="UP000008555"/>
    </source>
</evidence>
<comment type="subunit">
    <text evidence="18">DNA polymerase III contains a core (composed of alpha, epsilon and theta chains) that associates with a tau subunit. This core dimerizes to form the POLIII' complex. PolIII' associates with the gamma complex (composed of gamma, delta, delta', psi and chi chains) and with the beta chain to form the complete DNA polymerase III complex.</text>
</comment>
<evidence type="ECO:0000256" key="7">
    <source>
        <dbReference type="ARBA" id="ARBA00022722"/>
    </source>
</evidence>
<gene>
    <name evidence="18 20" type="primary">dnaQ</name>
    <name evidence="20" type="ordered locus">CBUD_1761</name>
</gene>
<keyword evidence="11 17" id="KW-0460">Magnesium</keyword>
<evidence type="ECO:0000256" key="4">
    <source>
        <dbReference type="ARBA" id="ARBA00022679"/>
    </source>
</evidence>
<evidence type="ECO:0000256" key="10">
    <source>
        <dbReference type="ARBA" id="ARBA00022839"/>
    </source>
</evidence>
<dbReference type="PANTHER" id="PTHR30231:SF41">
    <property type="entry name" value="DNA POLYMERASE III SUBUNIT EPSILON"/>
    <property type="match status" value="1"/>
</dbReference>
<comment type="catalytic activity">
    <reaction evidence="14 18">
        <text>DNA(n) + a 2'-deoxyribonucleoside 5'-triphosphate = DNA(n+1) + diphosphate</text>
        <dbReference type="Rhea" id="RHEA:22508"/>
        <dbReference type="Rhea" id="RHEA-COMP:17339"/>
        <dbReference type="Rhea" id="RHEA-COMP:17340"/>
        <dbReference type="ChEBI" id="CHEBI:33019"/>
        <dbReference type="ChEBI" id="CHEBI:61560"/>
        <dbReference type="ChEBI" id="CHEBI:173112"/>
        <dbReference type="EC" id="2.7.7.7"/>
    </reaction>
</comment>
<keyword evidence="6 18" id="KW-0235">DNA replication</keyword>
<dbReference type="HOGENOM" id="CLU_047806_2_0_6"/>
<comment type="function">
    <text evidence="18">DNA polymerase III is a complex, multichain enzyme responsible for most of the replicative synthesis in bacteria. The epsilon subunit contain the editing function and is a proofreading 3'-5' exonuclease.</text>
</comment>
<dbReference type="GO" id="GO:0005829">
    <property type="term" value="C:cytosol"/>
    <property type="evidence" value="ECO:0007669"/>
    <property type="project" value="TreeGrafter"/>
</dbReference>
<feature type="binding site" evidence="16">
    <location>
        <position position="162"/>
    </location>
    <ligand>
        <name>substrate</name>
    </ligand>
</feature>
<dbReference type="InterPro" id="IPR013520">
    <property type="entry name" value="Ribonucl_H"/>
</dbReference>